<dbReference type="Proteomes" id="UP000239757">
    <property type="component" value="Unassembled WGS sequence"/>
</dbReference>
<organism evidence="1 2">
    <name type="scientific">Gossypium barbadense</name>
    <name type="common">Sea Island cotton</name>
    <name type="synonym">Hibiscus barbadensis</name>
    <dbReference type="NCBI Taxonomy" id="3634"/>
    <lineage>
        <taxon>Eukaryota</taxon>
        <taxon>Viridiplantae</taxon>
        <taxon>Streptophyta</taxon>
        <taxon>Embryophyta</taxon>
        <taxon>Tracheophyta</taxon>
        <taxon>Spermatophyta</taxon>
        <taxon>Magnoliopsida</taxon>
        <taxon>eudicotyledons</taxon>
        <taxon>Gunneridae</taxon>
        <taxon>Pentapetalae</taxon>
        <taxon>rosids</taxon>
        <taxon>malvids</taxon>
        <taxon>Malvales</taxon>
        <taxon>Malvaceae</taxon>
        <taxon>Malvoideae</taxon>
        <taxon>Gossypium</taxon>
    </lineage>
</organism>
<gene>
    <name evidence="1" type="ORF">GOBAR_AA32541</name>
</gene>
<dbReference type="AlphaFoldDB" id="A0A2P5WAQ6"/>
<evidence type="ECO:0000313" key="2">
    <source>
        <dbReference type="Proteomes" id="UP000239757"/>
    </source>
</evidence>
<name>A0A2P5WAQ6_GOSBA</name>
<reference evidence="1 2" key="1">
    <citation type="submission" date="2015-01" db="EMBL/GenBank/DDBJ databases">
        <title>Genome of allotetraploid Gossypium barbadense reveals genomic plasticity and fiber elongation in cotton evolution.</title>
        <authorList>
            <person name="Chen X."/>
            <person name="Liu X."/>
            <person name="Zhao B."/>
            <person name="Zheng H."/>
            <person name="Hu Y."/>
            <person name="Lu G."/>
            <person name="Yang C."/>
            <person name="Chen J."/>
            <person name="Shan C."/>
            <person name="Zhang L."/>
            <person name="Zhou Y."/>
            <person name="Wang L."/>
            <person name="Guo W."/>
            <person name="Bai Y."/>
            <person name="Ruan J."/>
            <person name="Shangguan X."/>
            <person name="Mao Y."/>
            <person name="Jiang J."/>
            <person name="Zhu Y."/>
            <person name="Lei J."/>
            <person name="Kang H."/>
            <person name="Chen S."/>
            <person name="He X."/>
            <person name="Wang R."/>
            <person name="Wang Y."/>
            <person name="Chen J."/>
            <person name="Wang L."/>
            <person name="Yu S."/>
            <person name="Wang B."/>
            <person name="Wei J."/>
            <person name="Song S."/>
            <person name="Lu X."/>
            <person name="Gao Z."/>
            <person name="Gu W."/>
            <person name="Deng X."/>
            <person name="Ma D."/>
            <person name="Wang S."/>
            <person name="Liang W."/>
            <person name="Fang L."/>
            <person name="Cai C."/>
            <person name="Zhu X."/>
            <person name="Zhou B."/>
            <person name="Zhang Y."/>
            <person name="Chen Z."/>
            <person name="Xu S."/>
            <person name="Zhu R."/>
            <person name="Wang S."/>
            <person name="Zhang T."/>
            <person name="Zhao G."/>
        </authorList>
    </citation>
    <scope>NUCLEOTIDE SEQUENCE [LARGE SCALE GENOMIC DNA]</scope>
    <source>
        <strain evidence="2">cv. Xinhai21</strain>
        <tissue evidence="1">Leaf</tissue>
    </source>
</reference>
<accession>A0A2P5WAQ6</accession>
<protein>
    <submittedName>
        <fullName evidence="1">Uncharacterized protein</fullName>
    </submittedName>
</protein>
<evidence type="ECO:0000313" key="1">
    <source>
        <dbReference type="EMBL" id="PPR88151.1"/>
    </source>
</evidence>
<proteinExistence type="predicted"/>
<sequence>MSLPRIAEMVMDGVDPGRETSVSEDGSSLGAIVFRGPKMVDCLKESTPTSSCMPEDVWGFILGMFVLHILMGIRDEGSIQGCD</sequence>
<dbReference type="EMBL" id="KZ668359">
    <property type="protein sequence ID" value="PPR88151.1"/>
    <property type="molecule type" value="Genomic_DNA"/>
</dbReference>